<dbReference type="KEGG" id="paa:Paes_0182"/>
<dbReference type="Proteomes" id="UP000002725">
    <property type="component" value="Chromosome"/>
</dbReference>
<evidence type="ECO:0000313" key="4">
    <source>
        <dbReference type="Proteomes" id="UP000002725"/>
    </source>
</evidence>
<dbReference type="InterPro" id="IPR053147">
    <property type="entry name" value="Hsp_HslJ-like"/>
</dbReference>
<dbReference type="Gene3D" id="2.40.128.640">
    <property type="match status" value="1"/>
</dbReference>
<keyword evidence="4" id="KW-1185">Reference proteome</keyword>
<dbReference type="HOGENOM" id="CLU_758333_0_0_10"/>
<proteinExistence type="predicted"/>
<dbReference type="PANTHER" id="PTHR35535">
    <property type="entry name" value="HEAT SHOCK PROTEIN HSLJ"/>
    <property type="match status" value="1"/>
</dbReference>
<dbReference type="AlphaFoldDB" id="B4S3P5"/>
<evidence type="ECO:0008006" key="5">
    <source>
        <dbReference type="Google" id="ProtNLM"/>
    </source>
</evidence>
<dbReference type="eggNOG" id="COG3015">
    <property type="taxonomic scope" value="Bacteria"/>
</dbReference>
<dbReference type="PROSITE" id="PS51257">
    <property type="entry name" value="PROKAR_LIPOPROTEIN"/>
    <property type="match status" value="1"/>
</dbReference>
<dbReference type="Pfam" id="PF17185">
    <property type="entry name" value="NlpE_C"/>
    <property type="match status" value="1"/>
</dbReference>
<evidence type="ECO:0000259" key="2">
    <source>
        <dbReference type="Pfam" id="PF17185"/>
    </source>
</evidence>
<dbReference type="Gene3D" id="2.40.50.540">
    <property type="match status" value="1"/>
</dbReference>
<evidence type="ECO:0000313" key="3">
    <source>
        <dbReference type="EMBL" id="ACF45241.1"/>
    </source>
</evidence>
<dbReference type="InterPro" id="IPR038670">
    <property type="entry name" value="HslJ-like_sf"/>
</dbReference>
<dbReference type="InterPro" id="IPR033450">
    <property type="entry name" value="NlpE_C"/>
</dbReference>
<organism evidence="3 4">
    <name type="scientific">Prosthecochloris aestuarii (strain DSM 271 / SK 413)</name>
    <dbReference type="NCBI Taxonomy" id="290512"/>
    <lineage>
        <taxon>Bacteria</taxon>
        <taxon>Pseudomonadati</taxon>
        <taxon>Chlorobiota</taxon>
        <taxon>Chlorobiia</taxon>
        <taxon>Chlorobiales</taxon>
        <taxon>Chlorobiaceae</taxon>
        <taxon>Prosthecochloris</taxon>
    </lineage>
</organism>
<dbReference type="InterPro" id="IPR007298">
    <property type="entry name" value="Cu-R_lipoprotein_NlpE"/>
</dbReference>
<gene>
    <name evidence="3" type="ordered locus">Paes_0182</name>
</gene>
<dbReference type="Pfam" id="PF04170">
    <property type="entry name" value="NlpE"/>
    <property type="match status" value="1"/>
</dbReference>
<name>B4S3P5_PROA2</name>
<dbReference type="PANTHER" id="PTHR35535:SF1">
    <property type="entry name" value="HEAT SHOCK PROTEIN HSLJ"/>
    <property type="match status" value="1"/>
</dbReference>
<dbReference type="InterPro" id="IPR005184">
    <property type="entry name" value="DUF306_Meta_HslJ"/>
</dbReference>
<evidence type="ECO:0000259" key="1">
    <source>
        <dbReference type="Pfam" id="PF03724"/>
    </source>
</evidence>
<dbReference type="eggNOG" id="COG3187">
    <property type="taxonomic scope" value="Bacteria"/>
</dbReference>
<reference evidence="3" key="1">
    <citation type="submission" date="2008-06" db="EMBL/GenBank/DDBJ databases">
        <title>Complete sequence of chromosome of Prosthecochloris aestuarii DSM 271.</title>
        <authorList>
            <consortium name="US DOE Joint Genome Institute"/>
            <person name="Lucas S."/>
            <person name="Copeland A."/>
            <person name="Lapidus A."/>
            <person name="Glavina del Rio T."/>
            <person name="Dalin E."/>
            <person name="Tice H."/>
            <person name="Bruce D."/>
            <person name="Goodwin L."/>
            <person name="Pitluck S."/>
            <person name="Schmutz J."/>
            <person name="Larimer F."/>
            <person name="Land M."/>
            <person name="Hauser L."/>
            <person name="Kyrpides N."/>
            <person name="Anderson I."/>
            <person name="Liu Z."/>
            <person name="Li T."/>
            <person name="Zhao F."/>
            <person name="Overmann J."/>
            <person name="Bryant D.A."/>
            <person name="Richardson P."/>
        </authorList>
    </citation>
    <scope>NUCLEOTIDE SEQUENCE [LARGE SCALE GENOMIC DNA]</scope>
    <source>
        <strain evidence="3">DSM 271</strain>
    </source>
</reference>
<protein>
    <recommendedName>
        <fullName evidence="5">DUF306 domain-containing protein</fullName>
    </recommendedName>
</protein>
<feature type="domain" description="DUF306" evidence="1">
    <location>
        <begin position="249"/>
        <end position="359"/>
    </location>
</feature>
<accession>B4S3P5</accession>
<dbReference type="InterPro" id="IPR038139">
    <property type="entry name" value="NlpE_C_sf"/>
</dbReference>
<feature type="domain" description="NlpE C-terminal OB" evidence="2">
    <location>
        <begin position="153"/>
        <end position="242"/>
    </location>
</feature>
<dbReference type="Gene3D" id="2.40.128.270">
    <property type="match status" value="1"/>
</dbReference>
<dbReference type="EMBL" id="CP001108">
    <property type="protein sequence ID" value="ACF45241.1"/>
    <property type="molecule type" value="Genomic_DNA"/>
</dbReference>
<dbReference type="STRING" id="290512.Paes_0182"/>
<dbReference type="Pfam" id="PF03724">
    <property type="entry name" value="META"/>
    <property type="match status" value="1"/>
</dbReference>
<sequence length="365" mass="40799">MMIMRRFRLNIFLLMLLLLGSCSRGYKLPVQPDRPAEPEPLTPVANVTYYGEIPCAECRVQKLTVSLFDDDSFRVKRVYVGLAGGKNKVEYDLGRWQRRGDKLVLRGSGRFPLQFRYESQSEIRLLDQLGKDIVSRLNYSLYKRDVPDFLAGPMSLTGMFSMENGKTLFVECLTGKTFSLVFERPDAEITRGYEALRSAPGKGVLATLHGRFELKASGQGKAAAERIMVQRFNSFLPGRDCRKVEKRNASLENTFWRLLSIKSFPSSLNAQAKAPYIIMKSGDGSVSGFSGCNRLGGAYTSGSARLEFKRLVTSRMACPGESMALEKAFVAALEKTASWRIRGNILELYDASSVPLMSMKVVTPQ</sequence>